<evidence type="ECO:0000313" key="3">
    <source>
        <dbReference type="Proteomes" id="UP000268014"/>
    </source>
</evidence>
<dbReference type="EMBL" id="UZAF01024298">
    <property type="protein sequence ID" value="VDO92971.1"/>
    <property type="molecule type" value="Genomic_DNA"/>
</dbReference>
<reference evidence="2 3" key="2">
    <citation type="submission" date="2018-11" db="EMBL/GenBank/DDBJ databases">
        <authorList>
            <consortium name="Pathogen Informatics"/>
        </authorList>
    </citation>
    <scope>NUCLEOTIDE SEQUENCE [LARGE SCALE GENOMIC DNA]</scope>
    <source>
        <strain evidence="2 3">MHpl1</strain>
    </source>
</reference>
<dbReference type="PANTHER" id="PTHR31327:SF7">
    <property type="entry name" value="PDZ DOMAIN-CONTAINING PROTEIN"/>
    <property type="match status" value="1"/>
</dbReference>
<keyword evidence="3" id="KW-1185">Reference proteome</keyword>
<dbReference type="InterPro" id="IPR036034">
    <property type="entry name" value="PDZ_sf"/>
</dbReference>
<dbReference type="Gene3D" id="2.30.42.10">
    <property type="match status" value="1"/>
</dbReference>
<evidence type="ECO:0000313" key="2">
    <source>
        <dbReference type="EMBL" id="VDO92971.1"/>
    </source>
</evidence>
<dbReference type="AlphaFoldDB" id="A0A0N4XBV5"/>
<name>A0A0N4XBV5_HAEPC</name>
<reference evidence="4" key="1">
    <citation type="submission" date="2017-02" db="UniProtKB">
        <authorList>
            <consortium name="WormBaseParasite"/>
        </authorList>
    </citation>
    <scope>IDENTIFICATION</scope>
</reference>
<dbReference type="WBParaSite" id="HPLM_0002185001-mRNA-1">
    <property type="protein sequence ID" value="HPLM_0002185001-mRNA-1"/>
    <property type="gene ID" value="HPLM_0002185001"/>
</dbReference>
<evidence type="ECO:0000313" key="4">
    <source>
        <dbReference type="WBParaSite" id="HPLM_0002185001-mRNA-1"/>
    </source>
</evidence>
<dbReference type="OrthoDB" id="5865737at2759"/>
<accession>A0A0N4XBV5</accession>
<gene>
    <name evidence="2" type="ORF">HPLM_LOCUS21839</name>
</gene>
<proteinExistence type="predicted"/>
<dbReference type="STRING" id="6290.A0A0N4XBV5"/>
<dbReference type="InterPro" id="IPR040264">
    <property type="entry name" value="T15H9.4-like"/>
</dbReference>
<feature type="region of interest" description="Disordered" evidence="1">
    <location>
        <begin position="1"/>
        <end position="34"/>
    </location>
</feature>
<dbReference type="Proteomes" id="UP000268014">
    <property type="component" value="Unassembled WGS sequence"/>
</dbReference>
<organism evidence="4">
    <name type="scientific">Haemonchus placei</name>
    <name type="common">Barber's pole worm</name>
    <dbReference type="NCBI Taxonomy" id="6290"/>
    <lineage>
        <taxon>Eukaryota</taxon>
        <taxon>Metazoa</taxon>
        <taxon>Ecdysozoa</taxon>
        <taxon>Nematoda</taxon>
        <taxon>Chromadorea</taxon>
        <taxon>Rhabditida</taxon>
        <taxon>Rhabditina</taxon>
        <taxon>Rhabditomorpha</taxon>
        <taxon>Strongyloidea</taxon>
        <taxon>Trichostrongylidae</taxon>
        <taxon>Haemonchus</taxon>
    </lineage>
</organism>
<dbReference type="PANTHER" id="PTHR31327">
    <property type="entry name" value="SPERM MEIOSIS PDZ DOMAIN CONTAINING PROTEINS-RELATED"/>
    <property type="match status" value="1"/>
</dbReference>
<evidence type="ECO:0000256" key="1">
    <source>
        <dbReference type="SAM" id="MobiDB-lite"/>
    </source>
</evidence>
<sequence>MSNVRALKKTQVSDSSRTKKSSKTSSSSRSSCERMWKDGLKKKKGFNYIIVTIHFVKGVRFGLGIKHFNDQVIVSKSEKGSMCGSQLKVLDHIVEVNGVPVIDKDVCREMLIKSMQVRPDFGFRTSLFIKHRVAVDRILAAIAGKGSKEIKHNEI</sequence>
<dbReference type="SUPFAM" id="SSF50156">
    <property type="entry name" value="PDZ domain-like"/>
    <property type="match status" value="1"/>
</dbReference>
<protein>
    <submittedName>
        <fullName evidence="4">PDZ domain-containing protein</fullName>
    </submittedName>
</protein>